<feature type="transmembrane region" description="Helical" evidence="1">
    <location>
        <begin position="126"/>
        <end position="147"/>
    </location>
</feature>
<keyword evidence="3" id="KW-1185">Reference proteome</keyword>
<organism evidence="2 3">
    <name type="scientific">Cristinia sonorae</name>
    <dbReference type="NCBI Taxonomy" id="1940300"/>
    <lineage>
        <taxon>Eukaryota</taxon>
        <taxon>Fungi</taxon>
        <taxon>Dikarya</taxon>
        <taxon>Basidiomycota</taxon>
        <taxon>Agaricomycotina</taxon>
        <taxon>Agaricomycetes</taxon>
        <taxon>Agaricomycetidae</taxon>
        <taxon>Agaricales</taxon>
        <taxon>Pleurotineae</taxon>
        <taxon>Stephanosporaceae</taxon>
        <taxon>Cristinia</taxon>
    </lineage>
</organism>
<keyword evidence="1" id="KW-0812">Transmembrane</keyword>
<keyword evidence="1" id="KW-0472">Membrane</keyword>
<dbReference type="OrthoDB" id="3038990at2759"/>
<feature type="transmembrane region" description="Helical" evidence="1">
    <location>
        <begin position="63"/>
        <end position="86"/>
    </location>
</feature>
<gene>
    <name evidence="2" type="ORF">BXZ70DRAFT_774660</name>
</gene>
<name>A0A8K0USC4_9AGAR</name>
<dbReference type="AlphaFoldDB" id="A0A8K0USC4"/>
<sequence>MNVTSLPNPSTSLAWLPPDVAMHVENTRYILTATAGVWVWDLLMGMPDLIRIYSSSSFKALDAIYFTSRITTGLFIFTTLALNVVAVDNCEALAKVVGWIGAVTLPLHTLSFFFCARAVFHDFRRLLAMLAILWLASLGASVVTPFFIHAQHIGDTKQCLVDINEVFATGIVFVALNNGVTFILISTQLARITQATDVAETWSGRMKTFLRRDGYGKVTKMLMATGQSYVLPVVISNVVAAVINLIPSIPAPFRLSFVVLNVMIHSCMTARIHRNIKLGIINPEPSGMTTVGTDHQTLKFRKQAHADTIMVSQVTQVDHERRASSATNGMESISTFVSPFKDEQKGALGTYDSMA</sequence>
<keyword evidence="1" id="KW-1133">Transmembrane helix</keyword>
<feature type="transmembrane region" description="Helical" evidence="1">
    <location>
        <begin position="167"/>
        <end position="185"/>
    </location>
</feature>
<accession>A0A8K0USC4</accession>
<evidence type="ECO:0000313" key="2">
    <source>
        <dbReference type="EMBL" id="KAH8103140.1"/>
    </source>
</evidence>
<protein>
    <submittedName>
        <fullName evidence="2">Uncharacterized protein</fullName>
    </submittedName>
</protein>
<proteinExistence type="predicted"/>
<comment type="caution">
    <text evidence="2">The sequence shown here is derived from an EMBL/GenBank/DDBJ whole genome shotgun (WGS) entry which is preliminary data.</text>
</comment>
<dbReference type="EMBL" id="JAEVFJ010000008">
    <property type="protein sequence ID" value="KAH8103140.1"/>
    <property type="molecule type" value="Genomic_DNA"/>
</dbReference>
<feature type="transmembrane region" description="Helical" evidence="1">
    <location>
        <begin position="92"/>
        <end position="114"/>
    </location>
</feature>
<feature type="transmembrane region" description="Helical" evidence="1">
    <location>
        <begin position="229"/>
        <end position="247"/>
    </location>
</feature>
<feature type="transmembrane region" description="Helical" evidence="1">
    <location>
        <begin position="26"/>
        <end position="43"/>
    </location>
</feature>
<reference evidence="2" key="1">
    <citation type="journal article" date="2021" name="New Phytol.">
        <title>Evolutionary innovations through gain and loss of genes in the ectomycorrhizal Boletales.</title>
        <authorList>
            <person name="Wu G."/>
            <person name="Miyauchi S."/>
            <person name="Morin E."/>
            <person name="Kuo A."/>
            <person name="Drula E."/>
            <person name="Varga T."/>
            <person name="Kohler A."/>
            <person name="Feng B."/>
            <person name="Cao Y."/>
            <person name="Lipzen A."/>
            <person name="Daum C."/>
            <person name="Hundley H."/>
            <person name="Pangilinan J."/>
            <person name="Johnson J."/>
            <person name="Barry K."/>
            <person name="LaButti K."/>
            <person name="Ng V."/>
            <person name="Ahrendt S."/>
            <person name="Min B."/>
            <person name="Choi I.G."/>
            <person name="Park H."/>
            <person name="Plett J.M."/>
            <person name="Magnuson J."/>
            <person name="Spatafora J.W."/>
            <person name="Nagy L.G."/>
            <person name="Henrissat B."/>
            <person name="Grigoriev I.V."/>
            <person name="Yang Z.L."/>
            <person name="Xu J."/>
            <person name="Martin F.M."/>
        </authorList>
    </citation>
    <scope>NUCLEOTIDE SEQUENCE</scope>
    <source>
        <strain evidence="2">KKN 215</strain>
    </source>
</reference>
<evidence type="ECO:0000256" key="1">
    <source>
        <dbReference type="SAM" id="Phobius"/>
    </source>
</evidence>
<dbReference type="Proteomes" id="UP000813824">
    <property type="component" value="Unassembled WGS sequence"/>
</dbReference>
<evidence type="ECO:0000313" key="3">
    <source>
        <dbReference type="Proteomes" id="UP000813824"/>
    </source>
</evidence>